<sequence length="230" mass="24455">MTPPDGPFTVFAPTNDAFAKLPPGTVDSLLQDVPALQKVLLRHVVPSTLYSRALLGNSFSTASQDQVVWGKERRTRGPPLVSLAAVPRPVAAGAASESTEDHLRDSEEQIREGVYGESSEAECGQESRSPAPLAADSPSRRRPGTGAPTEPRAKALGQDGPGARLATCLVEPEGKGVEARPFKCLSQGRPVVARSGVRAGPPRARRATTWRSAEWDLCLAAILKPLKYMA</sequence>
<evidence type="ECO:0000256" key="1">
    <source>
        <dbReference type="SAM" id="MobiDB-lite"/>
    </source>
</evidence>
<reference evidence="3 4" key="2">
    <citation type="submission" date="2019-01" db="EMBL/GenBank/DDBJ databases">
        <title>The decoding of complex shrimp genome reveals the adaptation for benthos swimmer, frequently molting mechanism and breeding impact on genome.</title>
        <authorList>
            <person name="Sun Y."/>
            <person name="Gao Y."/>
            <person name="Yu Y."/>
        </authorList>
    </citation>
    <scope>NUCLEOTIDE SEQUENCE [LARGE SCALE GENOMIC DNA]</scope>
    <source>
        <tissue evidence="3">Muscle</tissue>
    </source>
</reference>
<evidence type="ECO:0000313" key="3">
    <source>
        <dbReference type="EMBL" id="ROT62843.1"/>
    </source>
</evidence>
<dbReference type="PROSITE" id="PS50213">
    <property type="entry name" value="FAS1"/>
    <property type="match status" value="1"/>
</dbReference>
<accession>A0A3R7LTZ8</accession>
<organism evidence="3 4">
    <name type="scientific">Penaeus vannamei</name>
    <name type="common">Whiteleg shrimp</name>
    <name type="synonym">Litopenaeus vannamei</name>
    <dbReference type="NCBI Taxonomy" id="6689"/>
    <lineage>
        <taxon>Eukaryota</taxon>
        <taxon>Metazoa</taxon>
        <taxon>Ecdysozoa</taxon>
        <taxon>Arthropoda</taxon>
        <taxon>Crustacea</taxon>
        <taxon>Multicrustacea</taxon>
        <taxon>Malacostraca</taxon>
        <taxon>Eumalacostraca</taxon>
        <taxon>Eucarida</taxon>
        <taxon>Decapoda</taxon>
        <taxon>Dendrobranchiata</taxon>
        <taxon>Penaeoidea</taxon>
        <taxon>Penaeidae</taxon>
        <taxon>Penaeus</taxon>
    </lineage>
</organism>
<keyword evidence="4" id="KW-1185">Reference proteome</keyword>
<evidence type="ECO:0000313" key="4">
    <source>
        <dbReference type="Proteomes" id="UP000283509"/>
    </source>
</evidence>
<evidence type="ECO:0000259" key="2">
    <source>
        <dbReference type="PROSITE" id="PS50213"/>
    </source>
</evidence>
<comment type="caution">
    <text evidence="3">The sequence shown here is derived from an EMBL/GenBank/DDBJ whole genome shotgun (WGS) entry which is preliminary data.</text>
</comment>
<dbReference type="SUPFAM" id="SSF82153">
    <property type="entry name" value="FAS1 domain"/>
    <property type="match status" value="1"/>
</dbReference>
<reference evidence="3 4" key="1">
    <citation type="submission" date="2018-04" db="EMBL/GenBank/DDBJ databases">
        <authorList>
            <person name="Zhang X."/>
            <person name="Yuan J."/>
            <person name="Li F."/>
            <person name="Xiang J."/>
        </authorList>
    </citation>
    <scope>NUCLEOTIDE SEQUENCE [LARGE SCALE GENOMIC DNA]</scope>
    <source>
        <tissue evidence="3">Muscle</tissue>
    </source>
</reference>
<feature type="domain" description="FAS1" evidence="2">
    <location>
        <begin position="1"/>
        <end position="110"/>
    </location>
</feature>
<dbReference type="OrthoDB" id="286301at2759"/>
<dbReference type="EMBL" id="QCYY01003536">
    <property type="protein sequence ID" value="ROT62843.1"/>
    <property type="molecule type" value="Genomic_DNA"/>
</dbReference>
<proteinExistence type="predicted"/>
<dbReference type="InterPro" id="IPR000782">
    <property type="entry name" value="FAS1_domain"/>
</dbReference>
<dbReference type="STRING" id="6689.A0A3R7LTZ8"/>
<gene>
    <name evidence="3" type="ORF">C7M84_019295</name>
</gene>
<protein>
    <recommendedName>
        <fullName evidence="2">FAS1 domain-containing protein</fullName>
    </recommendedName>
</protein>
<dbReference type="AlphaFoldDB" id="A0A3R7LTZ8"/>
<dbReference type="SMART" id="SM00554">
    <property type="entry name" value="FAS1"/>
    <property type="match status" value="1"/>
</dbReference>
<dbReference type="Pfam" id="PF02469">
    <property type="entry name" value="Fasciclin"/>
    <property type="match status" value="1"/>
</dbReference>
<feature type="compositionally biased region" description="Basic and acidic residues" evidence="1">
    <location>
        <begin position="99"/>
        <end position="111"/>
    </location>
</feature>
<dbReference type="Gene3D" id="2.30.180.10">
    <property type="entry name" value="FAS1 domain"/>
    <property type="match status" value="1"/>
</dbReference>
<feature type="region of interest" description="Disordered" evidence="1">
    <location>
        <begin position="89"/>
        <end position="160"/>
    </location>
</feature>
<dbReference type="InterPro" id="IPR036378">
    <property type="entry name" value="FAS1_dom_sf"/>
</dbReference>
<dbReference type="Proteomes" id="UP000283509">
    <property type="component" value="Unassembled WGS sequence"/>
</dbReference>
<name>A0A3R7LTZ8_PENVA</name>